<evidence type="ECO:0000256" key="6">
    <source>
        <dbReference type="RuleBase" id="RU365005"/>
    </source>
</evidence>
<reference evidence="7 8" key="1">
    <citation type="submission" date="2023-07" db="EMBL/GenBank/DDBJ databases">
        <title>Genomic Encyclopedia of Type Strains, Phase IV (KMG-IV): sequencing the most valuable type-strain genomes for metagenomic binning, comparative biology and taxonomic classification.</title>
        <authorList>
            <person name="Goeker M."/>
        </authorList>
    </citation>
    <scope>NUCLEOTIDE SEQUENCE [LARGE SCALE GENOMIC DNA]</scope>
    <source>
        <strain evidence="7 8">DSM 19154</strain>
    </source>
</reference>
<evidence type="ECO:0000313" key="7">
    <source>
        <dbReference type="EMBL" id="MDQ0208823.1"/>
    </source>
</evidence>
<comment type="similarity">
    <text evidence="1 6">Belongs to the bacterial solute-binding protein 1 family.</text>
</comment>
<keyword evidence="6" id="KW-1003">Cell membrane</keyword>
<comment type="caution">
    <text evidence="7">The sequence shown here is derived from an EMBL/GenBank/DDBJ whole genome shotgun (WGS) entry which is preliminary data.</text>
</comment>
<keyword evidence="8" id="KW-1185">Reference proteome</keyword>
<dbReference type="PRINTS" id="PR00181">
    <property type="entry name" value="MALTOSEBP"/>
</dbReference>
<evidence type="ECO:0000256" key="4">
    <source>
        <dbReference type="ARBA" id="ARBA00022729"/>
    </source>
</evidence>
<dbReference type="EMBL" id="JAUSUA010000006">
    <property type="protein sequence ID" value="MDQ0208823.1"/>
    <property type="molecule type" value="Genomic_DNA"/>
</dbReference>
<organism evidence="7 8">
    <name type="scientific">Alkalicoccobacillus murimartini</name>
    <dbReference type="NCBI Taxonomy" id="171685"/>
    <lineage>
        <taxon>Bacteria</taxon>
        <taxon>Bacillati</taxon>
        <taxon>Bacillota</taxon>
        <taxon>Bacilli</taxon>
        <taxon>Bacillales</taxon>
        <taxon>Bacillaceae</taxon>
        <taxon>Alkalicoccobacillus</taxon>
    </lineage>
</organism>
<name>A0ABT9YLU5_9BACI</name>
<dbReference type="PROSITE" id="PS01037">
    <property type="entry name" value="SBP_BACTERIAL_1"/>
    <property type="match status" value="1"/>
</dbReference>
<evidence type="ECO:0000256" key="5">
    <source>
        <dbReference type="ARBA" id="ARBA00030303"/>
    </source>
</evidence>
<sequence length="420" mass="46486">MGNVKSYFLPVVVGLSMIVTACGPERGDEIEELIPDEATEANKPESLQVWVHDTETYLEAYKEIADAFTEETDIEVHLVPFGLFDQLEAMSLDAPSGRGPDLFFQPNDMTGNAYLQGVAAELDLTEEQKEGYIDGSLEALSYDGAQIGIPAAVETYALMYNNELIPEAPETLEELEQIGEELTNPANDQYGFLLEAQNAFFAYPFLAAYGGYFFGEENGGYDVGDIGLSNQGTVEGTELIRSWYEKGYLPRNLNADIMNGLFLQGNVGAVVSGPWNINDYRNALGDNLETAPLPMINGERLKSFAGVKGWMVNQYSDHINWAKELALFMTSKESSEIFFEYAQEIPARDDIELENELYEGFVEQLDYAQFMPNIPAVSAVWEPLGDALIFISNGDDAEEVLLETQGMIEDEIEIMGAGNE</sequence>
<evidence type="ECO:0000256" key="2">
    <source>
        <dbReference type="ARBA" id="ARBA00022448"/>
    </source>
</evidence>
<dbReference type="RefSeq" id="WP_306985190.1">
    <property type="nucleotide sequence ID" value="NZ_JAUSUA010000006.1"/>
</dbReference>
<gene>
    <name evidence="7" type="ORF">J2S05_003635</name>
</gene>
<evidence type="ECO:0000313" key="8">
    <source>
        <dbReference type="Proteomes" id="UP001225034"/>
    </source>
</evidence>
<keyword evidence="6" id="KW-0472">Membrane</keyword>
<dbReference type="Gene3D" id="3.40.190.10">
    <property type="entry name" value="Periplasmic binding protein-like II"/>
    <property type="match status" value="2"/>
</dbReference>
<dbReference type="SUPFAM" id="SSF53850">
    <property type="entry name" value="Periplasmic binding protein-like II"/>
    <property type="match status" value="1"/>
</dbReference>
<keyword evidence="2 6" id="KW-0813">Transport</keyword>
<proteinExistence type="inferred from homology"/>
<evidence type="ECO:0000256" key="3">
    <source>
        <dbReference type="ARBA" id="ARBA00022597"/>
    </source>
</evidence>
<dbReference type="PANTHER" id="PTHR30061:SF50">
    <property type="entry name" value="MALTOSE_MALTODEXTRIN-BINDING PERIPLASMIC PROTEIN"/>
    <property type="match status" value="1"/>
</dbReference>
<dbReference type="PROSITE" id="PS51257">
    <property type="entry name" value="PROKAR_LIPOPROTEIN"/>
    <property type="match status" value="1"/>
</dbReference>
<keyword evidence="3 6" id="KW-0762">Sugar transport</keyword>
<evidence type="ECO:0000256" key="1">
    <source>
        <dbReference type="ARBA" id="ARBA00008520"/>
    </source>
</evidence>
<dbReference type="InterPro" id="IPR006060">
    <property type="entry name" value="Maltose/Cyclodextrin-bd"/>
</dbReference>
<protein>
    <recommendedName>
        <fullName evidence="5 6">Maltodextrin-binding protein</fullName>
    </recommendedName>
</protein>
<keyword evidence="4" id="KW-0732">Signal</keyword>
<dbReference type="InterPro" id="IPR006059">
    <property type="entry name" value="SBP"/>
</dbReference>
<comment type="subcellular location">
    <subcellularLocation>
        <location evidence="6">Cell membrane</location>
        <topology evidence="6">Lipid-anchor</topology>
    </subcellularLocation>
</comment>
<dbReference type="InterPro" id="IPR006061">
    <property type="entry name" value="SBP_1_CS"/>
</dbReference>
<dbReference type="Proteomes" id="UP001225034">
    <property type="component" value="Unassembled WGS sequence"/>
</dbReference>
<accession>A0ABT9YLU5</accession>
<keyword evidence="6" id="KW-0449">Lipoprotein</keyword>
<dbReference type="PANTHER" id="PTHR30061">
    <property type="entry name" value="MALTOSE-BINDING PERIPLASMIC PROTEIN"/>
    <property type="match status" value="1"/>
</dbReference>
<dbReference type="Pfam" id="PF13416">
    <property type="entry name" value="SBP_bac_8"/>
    <property type="match status" value="1"/>
</dbReference>